<dbReference type="EMBL" id="CP018800">
    <property type="protein sequence ID" value="ATX81253.1"/>
    <property type="molecule type" value="Genomic_DNA"/>
</dbReference>
<dbReference type="InterPro" id="IPR036010">
    <property type="entry name" value="2Fe-2S_ferredoxin-like_sf"/>
</dbReference>
<dbReference type="Gene3D" id="3.30.70.1230">
    <property type="entry name" value="Nucleotide cyclase"/>
    <property type="match status" value="1"/>
</dbReference>
<dbReference type="SMART" id="SM00044">
    <property type="entry name" value="CYCc"/>
    <property type="match status" value="1"/>
</dbReference>
<evidence type="ECO:0000256" key="3">
    <source>
        <dbReference type="ARBA" id="ARBA00023136"/>
    </source>
</evidence>
<dbReference type="InterPro" id="IPR050697">
    <property type="entry name" value="Adenylyl/Guanylyl_Cyclase_3/4"/>
</dbReference>
<reference evidence="6 7" key="1">
    <citation type="submission" date="2016-12" db="EMBL/GenBank/DDBJ databases">
        <title>Isolation and genomic insights into novel planktonic Zetaproteobacteria from stratified waters of the Chesapeake Bay.</title>
        <authorList>
            <person name="McAllister S.M."/>
            <person name="Kato S."/>
            <person name="Chan C.S."/>
            <person name="Chiu B.K."/>
            <person name="Field E.K."/>
        </authorList>
    </citation>
    <scope>NUCLEOTIDE SEQUENCE [LARGE SCALE GENOMIC DNA]</scope>
    <source>
        <strain evidence="6 7">CP-8</strain>
    </source>
</reference>
<dbReference type="KEGG" id="mfn:Ga0123462_0378"/>
<dbReference type="InterPro" id="IPR001041">
    <property type="entry name" value="2Fe-2S_ferredoxin-type"/>
</dbReference>
<organism evidence="6 7">
    <name type="scientific">Mariprofundus ferrinatatus</name>
    <dbReference type="NCBI Taxonomy" id="1921087"/>
    <lineage>
        <taxon>Bacteria</taxon>
        <taxon>Pseudomonadati</taxon>
        <taxon>Pseudomonadota</taxon>
        <taxon>Candidatius Mariprofundia</taxon>
        <taxon>Mariprofundales</taxon>
        <taxon>Mariprofundaceae</taxon>
        <taxon>Mariprofundus</taxon>
    </lineage>
</organism>
<dbReference type="Proteomes" id="UP000231637">
    <property type="component" value="Chromosome"/>
</dbReference>
<dbReference type="AlphaFoldDB" id="A0A2K8L1Y2"/>
<sequence length="302" mass="33064">MKFAHLDNDNRKIEVSDDESILQASLKAGIRHTHACGGNAQCSTCRVEVLDGIHHFSPRNEAEQRMEALLNLPETVRLACQSLISGDVTIRRLVVDEIDSRIIRDQLASHDENSLGREKNIAVMFVDLANYTSFAESLPAYDVVHVLNRYYLTMNEIVTQHNGVISDVAGDGMLILFGACKKSDGLVEDAIACIRAMKEKMSGFNAYLQSMYHRSFGLRAGIHFGPAIIGHFSTGPMSKVAAIGDTVNMASRIEQANKTFGTQLLISEAAFLQVSTALPVGNSHQIELKGKSGVHTLHEVSL</sequence>
<dbReference type="Pfam" id="PF00211">
    <property type="entry name" value="Guanylate_cyc"/>
    <property type="match status" value="1"/>
</dbReference>
<dbReference type="InterPro" id="IPR029787">
    <property type="entry name" value="Nucleotide_cyclase"/>
</dbReference>
<comment type="subcellular location">
    <subcellularLocation>
        <location evidence="1">Cell membrane</location>
        <topology evidence="1">Multi-pass membrane protein</topology>
    </subcellularLocation>
</comment>
<keyword evidence="2" id="KW-1003">Cell membrane</keyword>
<dbReference type="CDD" id="cd07302">
    <property type="entry name" value="CHD"/>
    <property type="match status" value="1"/>
</dbReference>
<keyword evidence="7" id="KW-1185">Reference proteome</keyword>
<dbReference type="PANTHER" id="PTHR43081">
    <property type="entry name" value="ADENYLATE CYCLASE, TERMINAL-DIFFERENTIATION SPECIFIC-RELATED"/>
    <property type="match status" value="1"/>
</dbReference>
<dbReference type="OrthoDB" id="5293121at2"/>
<dbReference type="PROSITE" id="PS51085">
    <property type="entry name" value="2FE2S_FER_2"/>
    <property type="match status" value="1"/>
</dbReference>
<dbReference type="GO" id="GO:0035556">
    <property type="term" value="P:intracellular signal transduction"/>
    <property type="evidence" value="ECO:0007669"/>
    <property type="project" value="InterPro"/>
</dbReference>
<evidence type="ECO:0000259" key="5">
    <source>
        <dbReference type="PROSITE" id="PS51085"/>
    </source>
</evidence>
<feature type="domain" description="Guanylate cyclase" evidence="4">
    <location>
        <begin position="122"/>
        <end position="254"/>
    </location>
</feature>
<keyword evidence="6" id="KW-0456">Lyase</keyword>
<dbReference type="PROSITE" id="PS50125">
    <property type="entry name" value="GUANYLATE_CYCLASE_2"/>
    <property type="match status" value="1"/>
</dbReference>
<protein>
    <submittedName>
        <fullName evidence="6">Adenylate cyclase</fullName>
        <ecNumber evidence="6">4.6.1.1</ecNumber>
    </submittedName>
</protein>
<dbReference type="InterPro" id="IPR001054">
    <property type="entry name" value="A/G_cyclase"/>
</dbReference>
<dbReference type="Gene3D" id="3.10.20.30">
    <property type="match status" value="1"/>
</dbReference>
<dbReference type="Pfam" id="PF00111">
    <property type="entry name" value="Fer2"/>
    <property type="match status" value="1"/>
</dbReference>
<dbReference type="SUPFAM" id="SSF55073">
    <property type="entry name" value="Nucleotide cyclase"/>
    <property type="match status" value="1"/>
</dbReference>
<dbReference type="GO" id="GO:0005886">
    <property type="term" value="C:plasma membrane"/>
    <property type="evidence" value="ECO:0007669"/>
    <property type="project" value="UniProtKB-SubCell"/>
</dbReference>
<dbReference type="SUPFAM" id="SSF54292">
    <property type="entry name" value="2Fe-2S ferredoxin-like"/>
    <property type="match status" value="1"/>
</dbReference>
<dbReference type="GO" id="GO:0051536">
    <property type="term" value="F:iron-sulfur cluster binding"/>
    <property type="evidence" value="ECO:0007669"/>
    <property type="project" value="InterPro"/>
</dbReference>
<keyword evidence="3" id="KW-0472">Membrane</keyword>
<evidence type="ECO:0000259" key="4">
    <source>
        <dbReference type="PROSITE" id="PS50125"/>
    </source>
</evidence>
<dbReference type="GO" id="GO:0006171">
    <property type="term" value="P:cAMP biosynthetic process"/>
    <property type="evidence" value="ECO:0007669"/>
    <property type="project" value="TreeGrafter"/>
</dbReference>
<dbReference type="GO" id="GO:0004016">
    <property type="term" value="F:adenylate cyclase activity"/>
    <property type="evidence" value="ECO:0007669"/>
    <property type="project" value="UniProtKB-EC"/>
</dbReference>
<feature type="domain" description="2Fe-2S ferredoxin-type" evidence="5">
    <location>
        <begin position="1"/>
        <end position="96"/>
    </location>
</feature>
<dbReference type="InterPro" id="IPR012675">
    <property type="entry name" value="Beta-grasp_dom_sf"/>
</dbReference>
<evidence type="ECO:0000313" key="7">
    <source>
        <dbReference type="Proteomes" id="UP000231637"/>
    </source>
</evidence>
<accession>A0A2K8L1Y2</accession>
<dbReference type="EC" id="4.6.1.1" evidence="6"/>
<name>A0A2K8L1Y2_9PROT</name>
<evidence type="ECO:0000256" key="1">
    <source>
        <dbReference type="ARBA" id="ARBA00004651"/>
    </source>
</evidence>
<proteinExistence type="predicted"/>
<dbReference type="CDD" id="cd00207">
    <property type="entry name" value="fer2"/>
    <property type="match status" value="1"/>
</dbReference>
<gene>
    <name evidence="6" type="ORF">Ga0123462_0378</name>
</gene>
<evidence type="ECO:0000313" key="6">
    <source>
        <dbReference type="EMBL" id="ATX81253.1"/>
    </source>
</evidence>
<dbReference type="PANTHER" id="PTHR43081:SF17">
    <property type="entry name" value="BLL5647 PROTEIN"/>
    <property type="match status" value="1"/>
</dbReference>
<evidence type="ECO:0000256" key="2">
    <source>
        <dbReference type="ARBA" id="ARBA00022475"/>
    </source>
</evidence>
<dbReference type="RefSeq" id="WP_100264741.1">
    <property type="nucleotide sequence ID" value="NZ_CP018800.1"/>
</dbReference>